<dbReference type="InterPro" id="IPR044831">
    <property type="entry name" value="Ccp1-like"/>
</dbReference>
<reference evidence="10" key="1">
    <citation type="submission" date="2021-01" db="EMBL/GenBank/DDBJ databases">
        <authorList>
            <person name="Corre E."/>
            <person name="Pelletier E."/>
            <person name="Niang G."/>
            <person name="Scheremetjew M."/>
            <person name="Finn R."/>
            <person name="Kale V."/>
            <person name="Holt S."/>
            <person name="Cochrane G."/>
            <person name="Meng A."/>
            <person name="Brown T."/>
            <person name="Cohen L."/>
        </authorList>
    </citation>
    <scope>NUCLEOTIDE SEQUENCE</scope>
    <source>
        <strain evidence="10">GSBS06</strain>
    </source>
</reference>
<evidence type="ECO:0000259" key="8">
    <source>
        <dbReference type="PROSITE" id="PS50873"/>
    </source>
</evidence>
<dbReference type="Pfam" id="PF00141">
    <property type="entry name" value="peroxidase"/>
    <property type="match status" value="1"/>
</dbReference>
<evidence type="ECO:0000256" key="6">
    <source>
        <dbReference type="RuleBase" id="RU004241"/>
    </source>
</evidence>
<proteinExistence type="inferred from homology"/>
<dbReference type="InterPro" id="IPR002207">
    <property type="entry name" value="Peroxidase_I"/>
</dbReference>
<feature type="region of interest" description="Disordered" evidence="7">
    <location>
        <begin position="1"/>
        <end position="22"/>
    </location>
</feature>
<dbReference type="Gene3D" id="1.10.520.10">
    <property type="match status" value="1"/>
</dbReference>
<evidence type="ECO:0000256" key="3">
    <source>
        <dbReference type="ARBA" id="ARBA00022723"/>
    </source>
</evidence>
<comment type="similarity">
    <text evidence="6">Belongs to the peroxidase family.</text>
</comment>
<dbReference type="PANTHER" id="PTHR31356:SF36">
    <property type="entry name" value="L-ASCORBATE PEROXIDASE 3"/>
    <property type="match status" value="1"/>
</dbReference>
<dbReference type="AlphaFoldDB" id="A0A6S8CES7"/>
<name>A0A6S8CES7_9STRA</name>
<keyword evidence="2" id="KW-0349">Heme</keyword>
<dbReference type="GO" id="GO:0034599">
    <property type="term" value="P:cellular response to oxidative stress"/>
    <property type="evidence" value="ECO:0007669"/>
    <property type="project" value="InterPro"/>
</dbReference>
<keyword evidence="4" id="KW-0560">Oxidoreductase</keyword>
<gene>
    <name evidence="9" type="ORF">ASTO00021_LOCUS8901</name>
    <name evidence="10" type="ORF">ASTO00021_LOCUS8902</name>
</gene>
<dbReference type="GO" id="GO:0004601">
    <property type="term" value="F:peroxidase activity"/>
    <property type="evidence" value="ECO:0007669"/>
    <property type="project" value="UniProtKB-KW"/>
</dbReference>
<dbReference type="GO" id="GO:0046872">
    <property type="term" value="F:metal ion binding"/>
    <property type="evidence" value="ECO:0007669"/>
    <property type="project" value="UniProtKB-KW"/>
</dbReference>
<keyword evidence="5" id="KW-0408">Iron</keyword>
<protein>
    <recommendedName>
        <fullName evidence="8">Plant heme peroxidase family profile domain-containing protein</fullName>
    </recommendedName>
</protein>
<evidence type="ECO:0000256" key="5">
    <source>
        <dbReference type="ARBA" id="ARBA00023004"/>
    </source>
</evidence>
<dbReference type="GO" id="GO:0020037">
    <property type="term" value="F:heme binding"/>
    <property type="evidence" value="ECO:0007669"/>
    <property type="project" value="InterPro"/>
</dbReference>
<organism evidence="10">
    <name type="scientific">Aplanochytrium stocchinoi</name>
    <dbReference type="NCBI Taxonomy" id="215587"/>
    <lineage>
        <taxon>Eukaryota</taxon>
        <taxon>Sar</taxon>
        <taxon>Stramenopiles</taxon>
        <taxon>Bigyra</taxon>
        <taxon>Labyrinthulomycetes</taxon>
        <taxon>Thraustochytrida</taxon>
        <taxon>Thraustochytriidae</taxon>
        <taxon>Aplanochytrium</taxon>
    </lineage>
</organism>
<dbReference type="PANTHER" id="PTHR31356">
    <property type="entry name" value="THYLAKOID LUMENAL 29 KDA PROTEIN, CHLOROPLASTIC-RELATED"/>
    <property type="match status" value="1"/>
</dbReference>
<dbReference type="EMBL" id="HBIN01011856">
    <property type="protein sequence ID" value="CAE0438675.1"/>
    <property type="molecule type" value="Transcribed_RNA"/>
</dbReference>
<evidence type="ECO:0000313" key="10">
    <source>
        <dbReference type="EMBL" id="CAE0438675.1"/>
    </source>
</evidence>
<dbReference type="InterPro" id="IPR010255">
    <property type="entry name" value="Haem_peroxidase_sf"/>
</dbReference>
<accession>A0A6S8CES7</accession>
<feature type="domain" description="Plant heme peroxidase family profile" evidence="8">
    <location>
        <begin position="46"/>
        <end position="206"/>
    </location>
</feature>
<dbReference type="GO" id="GO:0042744">
    <property type="term" value="P:hydrogen peroxide catabolic process"/>
    <property type="evidence" value="ECO:0007669"/>
    <property type="project" value="TreeGrafter"/>
</dbReference>
<dbReference type="PRINTS" id="PR00458">
    <property type="entry name" value="PEROXIDASE"/>
</dbReference>
<evidence type="ECO:0000256" key="4">
    <source>
        <dbReference type="ARBA" id="ARBA00023002"/>
    </source>
</evidence>
<sequence>MGNSASGSRPGPKKTAKKAAGKNSGVNFAAVRADLKELMNAPEWDDGSYAPLLIRLGWHSSGTYDNSDKSGGSNGATMRHLPEKDDPENVGLEKGREILEPIKAKYPNLSYADLWVLAAYVAIEVTGGPVIEFEPGRTDKAASKAVKPGRLPEAEHGLGQGLDDNGRINGWENLADHIRNVFGRMGITDQETVALVCGGHVYGRCHPDLSGYAGAWVEEPTKFSNEYAADLVGDEWMYVEHGTTVNGEPIPEETRPAEGKRQYMTKWEPSELGKIENANATNYPPGKYKVVDEEYVNVRRTHQTDSVIIDQPVFETVVTVISTRKFGNGVRGQLDVGGWISIVSSNGEEQLMERVGDLEIVSAKYRVLSGAGPQAKVYDATPATKDEFEGMESVGVLNVREIQLSDFHILESEDKSVEIFARIEGGEYDSKYVPVLLQSVGAIFERIQPGYNETPRKAIKKLEVRYQMMLPSDMIFLWDPEFRVHVEKYAEDEELLKRDFGAAFKKLTQLGFDGCPGMKIS</sequence>
<dbReference type="InterPro" id="IPR002016">
    <property type="entry name" value="Haem_peroxidase"/>
</dbReference>
<dbReference type="EMBL" id="HBIN01011855">
    <property type="protein sequence ID" value="CAE0438674.1"/>
    <property type="molecule type" value="Transcribed_RNA"/>
</dbReference>
<keyword evidence="3" id="KW-0479">Metal-binding</keyword>
<evidence type="ECO:0000256" key="7">
    <source>
        <dbReference type="SAM" id="MobiDB-lite"/>
    </source>
</evidence>
<evidence type="ECO:0000256" key="1">
    <source>
        <dbReference type="ARBA" id="ARBA00022559"/>
    </source>
</evidence>
<feature type="region of interest" description="Disordered" evidence="7">
    <location>
        <begin position="65"/>
        <end position="90"/>
    </location>
</feature>
<keyword evidence="1" id="KW-0575">Peroxidase</keyword>
<dbReference type="GO" id="GO:0000302">
    <property type="term" value="P:response to reactive oxygen species"/>
    <property type="evidence" value="ECO:0007669"/>
    <property type="project" value="TreeGrafter"/>
</dbReference>
<evidence type="ECO:0000313" key="9">
    <source>
        <dbReference type="EMBL" id="CAE0438674.1"/>
    </source>
</evidence>
<dbReference type="PROSITE" id="PS50873">
    <property type="entry name" value="PEROXIDASE_4"/>
    <property type="match status" value="1"/>
</dbReference>
<evidence type="ECO:0000256" key="2">
    <source>
        <dbReference type="ARBA" id="ARBA00022617"/>
    </source>
</evidence>
<dbReference type="PROSITE" id="PS00436">
    <property type="entry name" value="PEROXIDASE_2"/>
    <property type="match status" value="1"/>
</dbReference>
<dbReference type="PRINTS" id="PR00459">
    <property type="entry name" value="ASPEROXIDASE"/>
</dbReference>
<dbReference type="InterPro" id="IPR019794">
    <property type="entry name" value="Peroxidases_AS"/>
</dbReference>
<dbReference type="SUPFAM" id="SSF48113">
    <property type="entry name" value="Heme-dependent peroxidases"/>
    <property type="match status" value="2"/>
</dbReference>
<dbReference type="Gene3D" id="1.10.420.10">
    <property type="entry name" value="Peroxidase, domain 2"/>
    <property type="match status" value="2"/>
</dbReference>
<feature type="compositionally biased region" description="Basic residues" evidence="7">
    <location>
        <begin position="11"/>
        <end position="20"/>
    </location>
</feature>